<keyword evidence="2" id="KW-0677">Repeat</keyword>
<keyword evidence="4" id="KW-0812">Transmembrane</keyword>
<accession>A0A9D2PSN2</accession>
<organism evidence="5 6">
    <name type="scientific">Candidatus Enterocloster excrementigallinarum</name>
    <dbReference type="NCBI Taxonomy" id="2838558"/>
    <lineage>
        <taxon>Bacteria</taxon>
        <taxon>Bacillati</taxon>
        <taxon>Bacillota</taxon>
        <taxon>Clostridia</taxon>
        <taxon>Lachnospirales</taxon>
        <taxon>Lachnospiraceae</taxon>
        <taxon>Enterocloster</taxon>
    </lineage>
</organism>
<dbReference type="Gene3D" id="3.80.10.10">
    <property type="entry name" value="Ribonuclease Inhibitor"/>
    <property type="match status" value="2"/>
</dbReference>
<keyword evidence="4" id="KW-0472">Membrane</keyword>
<dbReference type="InterPro" id="IPR032675">
    <property type="entry name" value="LRR_dom_sf"/>
</dbReference>
<dbReference type="PANTHER" id="PTHR46652">
    <property type="entry name" value="LEUCINE-RICH REPEAT AND IQ DOMAIN-CONTAINING PROTEIN 1-RELATED"/>
    <property type="match status" value="1"/>
</dbReference>
<feature type="region of interest" description="Disordered" evidence="3">
    <location>
        <begin position="46"/>
        <end position="65"/>
    </location>
</feature>
<dbReference type="InterPro" id="IPR050836">
    <property type="entry name" value="SDS22/Internalin_LRR"/>
</dbReference>
<evidence type="ECO:0000313" key="6">
    <source>
        <dbReference type="Proteomes" id="UP000823863"/>
    </source>
</evidence>
<evidence type="ECO:0000256" key="1">
    <source>
        <dbReference type="ARBA" id="ARBA00022614"/>
    </source>
</evidence>
<protein>
    <recommendedName>
        <fullName evidence="7">Leucine-rich repeat domain-containing protein</fullName>
    </recommendedName>
</protein>
<sequence>MKLTEQRCPACNGTLKIDEKNPHVAVCEYCKSRYILEWENGLAPIGNGNEQKAGPKGAASQGKNGRKKTGRLALLVCCAAALAVLAVLPSLLRPDSAEQTAQSFVSAEAADMGGTGQENVLPAGILADFCQEVFGQPVEAIPPDRIRSIQWLEVKSTMDYHEIGYSVDNPMEDSQAQLTWVEFDRDAYGSISLEGLSAFSGLKKLTVSRSLRREDLKGLKLESIGGYFASLEETAGLVENPEELREVRTTGSQFSLQGIDKMPKLESLSIDGEQVEEMRLLVQAEALKKLSLDLYDGSADFSVFSALPGLEELAVSCQNLKDISFVSNMENLKSLELEYGTFLDLEPLRSCQNLERLWLLSCDELKDLSVVETLTGLRDLGLEVPYGCGEPNLGGLTELKKLYLGNFSQTGFLQNLSGLEELTLDGCRVDDGSAFAGLTSLKTLTCTSFGHSEMDYSFVASLPALETLDLEGMVTYGDISGIFNMPSLKSLDISYMECEIDFDRIQENQTLEELYMDSMTLYENVSVSGSGAITYVDWDEVDLKEHLDFLGKLKGLKVLSIRENELTDLGFVSPMTALTEIDFGDNYVTDLTPLAQLPALKEVNCQENPISNYEVLGDSVKMVRDSV</sequence>
<dbReference type="AlphaFoldDB" id="A0A9D2PSN2"/>
<evidence type="ECO:0000256" key="3">
    <source>
        <dbReference type="SAM" id="MobiDB-lite"/>
    </source>
</evidence>
<reference evidence="5" key="1">
    <citation type="journal article" date="2021" name="PeerJ">
        <title>Extensive microbial diversity within the chicken gut microbiome revealed by metagenomics and culture.</title>
        <authorList>
            <person name="Gilroy R."/>
            <person name="Ravi A."/>
            <person name="Getino M."/>
            <person name="Pursley I."/>
            <person name="Horton D.L."/>
            <person name="Alikhan N.F."/>
            <person name="Baker D."/>
            <person name="Gharbi K."/>
            <person name="Hall N."/>
            <person name="Watson M."/>
            <person name="Adriaenssens E.M."/>
            <person name="Foster-Nyarko E."/>
            <person name="Jarju S."/>
            <person name="Secka A."/>
            <person name="Antonio M."/>
            <person name="Oren A."/>
            <person name="Chaudhuri R.R."/>
            <person name="La Ragione R."/>
            <person name="Hildebrand F."/>
            <person name="Pallen M.J."/>
        </authorList>
    </citation>
    <scope>NUCLEOTIDE SEQUENCE</scope>
    <source>
        <strain evidence="5">CHK198-12963</strain>
    </source>
</reference>
<keyword evidence="1" id="KW-0433">Leucine-rich repeat</keyword>
<feature type="transmembrane region" description="Helical" evidence="4">
    <location>
        <begin position="72"/>
        <end position="92"/>
    </location>
</feature>
<dbReference type="Proteomes" id="UP000823863">
    <property type="component" value="Unassembled WGS sequence"/>
</dbReference>
<evidence type="ECO:0000313" key="5">
    <source>
        <dbReference type="EMBL" id="HJC66389.1"/>
    </source>
</evidence>
<keyword evidence="4" id="KW-1133">Transmembrane helix</keyword>
<name>A0A9D2PSN2_9FIRM</name>
<proteinExistence type="predicted"/>
<evidence type="ECO:0000256" key="4">
    <source>
        <dbReference type="SAM" id="Phobius"/>
    </source>
</evidence>
<evidence type="ECO:0000256" key="2">
    <source>
        <dbReference type="ARBA" id="ARBA00022737"/>
    </source>
</evidence>
<evidence type="ECO:0008006" key="7">
    <source>
        <dbReference type="Google" id="ProtNLM"/>
    </source>
</evidence>
<gene>
    <name evidence="5" type="ORF">H9931_06655</name>
</gene>
<comment type="caution">
    <text evidence="5">The sequence shown here is derived from an EMBL/GenBank/DDBJ whole genome shotgun (WGS) entry which is preliminary data.</text>
</comment>
<reference evidence="5" key="2">
    <citation type="submission" date="2021-04" db="EMBL/GenBank/DDBJ databases">
        <authorList>
            <person name="Gilroy R."/>
        </authorList>
    </citation>
    <scope>NUCLEOTIDE SEQUENCE</scope>
    <source>
        <strain evidence="5">CHK198-12963</strain>
    </source>
</reference>
<dbReference type="SUPFAM" id="SSF52058">
    <property type="entry name" value="L domain-like"/>
    <property type="match status" value="1"/>
</dbReference>
<dbReference type="PANTHER" id="PTHR46652:SF3">
    <property type="entry name" value="LEUCINE-RICH REPEAT-CONTAINING PROTEIN 9"/>
    <property type="match status" value="1"/>
</dbReference>
<dbReference type="EMBL" id="DWWB01000033">
    <property type="protein sequence ID" value="HJC66389.1"/>
    <property type="molecule type" value="Genomic_DNA"/>
</dbReference>